<accession>A0A9E7PR44</accession>
<dbReference type="EMBL" id="CP096115">
    <property type="protein sequence ID" value="UUX93842.1"/>
    <property type="molecule type" value="Genomic_DNA"/>
</dbReference>
<keyword evidence="3" id="KW-1185">Reference proteome</keyword>
<evidence type="ECO:0000313" key="2">
    <source>
        <dbReference type="EMBL" id="UUX93842.1"/>
    </source>
</evidence>
<evidence type="ECO:0000313" key="3">
    <source>
        <dbReference type="Proteomes" id="UP001060368"/>
    </source>
</evidence>
<name>A0A9E7PR44_9EURY</name>
<organism evidence="2 3">
    <name type="scientific">Methanoplanus endosymbiosus</name>
    <dbReference type="NCBI Taxonomy" id="33865"/>
    <lineage>
        <taxon>Archaea</taxon>
        <taxon>Methanobacteriati</taxon>
        <taxon>Methanobacteriota</taxon>
        <taxon>Stenosarchaea group</taxon>
        <taxon>Methanomicrobia</taxon>
        <taxon>Methanomicrobiales</taxon>
        <taxon>Methanomicrobiaceae</taxon>
        <taxon>Methanoplanus</taxon>
    </lineage>
</organism>
<protein>
    <submittedName>
        <fullName evidence="2">Antitoxin VapB family protein</fullName>
    </submittedName>
</protein>
<keyword evidence="1" id="KW-1277">Toxin-antitoxin system</keyword>
<sequence>MSKTVSLSDEAYDRLKKWKSNDDESFSSVVLRTIPSVATPEELREAINKFKGRLSDEDADIMTKSVEED</sequence>
<dbReference type="AlphaFoldDB" id="A0A9E7PR44"/>
<dbReference type="Proteomes" id="UP001060368">
    <property type="component" value="Chromosome"/>
</dbReference>
<dbReference type="KEGG" id="mend:L6E24_04400"/>
<dbReference type="Pfam" id="PF02697">
    <property type="entry name" value="VAPB_antitox"/>
    <property type="match status" value="1"/>
</dbReference>
<reference evidence="2" key="1">
    <citation type="submission" date="2022-04" db="EMBL/GenBank/DDBJ databases">
        <title>Complete genome of Methanoplanus endosymbiosus DSM 3599.</title>
        <authorList>
            <person name="Chen S.-C."/>
            <person name="You Y.-T."/>
            <person name="Zhou Y.-Z."/>
            <person name="Lai M.-C."/>
        </authorList>
    </citation>
    <scope>NUCLEOTIDE SEQUENCE</scope>
    <source>
        <strain evidence="2">DSM 3599</strain>
    </source>
</reference>
<dbReference type="InterPro" id="IPR003847">
    <property type="entry name" value="Put_antitoxin"/>
</dbReference>
<gene>
    <name evidence="2" type="ORF">L6E24_04400</name>
</gene>
<evidence type="ECO:0000256" key="1">
    <source>
        <dbReference type="ARBA" id="ARBA00022649"/>
    </source>
</evidence>
<proteinExistence type="predicted"/>